<reference evidence="3" key="1">
    <citation type="submission" date="2017-02" db="EMBL/GenBank/DDBJ databases">
        <authorList>
            <person name="Varghese N."/>
            <person name="Submissions S."/>
        </authorList>
    </citation>
    <scope>NUCLEOTIDE SEQUENCE [LARGE SCALE GENOMIC DNA]</scope>
    <source>
        <strain evidence="3">DSM 23546</strain>
    </source>
</reference>
<dbReference type="RefSeq" id="WP_079513702.1">
    <property type="nucleotide sequence ID" value="NZ_FUYL01000011.1"/>
</dbReference>
<sequence>MRKLFFLVVLLTTILNSNAQNEINGEDELGSWFMYFGTNKIADKWSIHTEAQFRYYETASNFNQLLLRTGVNYHINPDAIATLGYGFIETDPSFTAYDIFASDILISNNSISEHRLFEQFILKNKVWEFKFEHRYRLEQRFVQNNYSGISNTLHRARYRIQMTVPLTDIFFLNFYDEIFINLQNEAFGQNRLYAAVGINVTDNLSMQFGYLKNHFRETDFDRFQLGVFYNTDLRELFIKKSK</sequence>
<name>A0A1T5E191_9FLAO</name>
<gene>
    <name evidence="2" type="ORF">SAMN05660866_03223</name>
</gene>
<evidence type="ECO:0000313" key="3">
    <source>
        <dbReference type="Proteomes" id="UP000190339"/>
    </source>
</evidence>
<dbReference type="InterPro" id="IPR019619">
    <property type="entry name" value="DUF2490"/>
</dbReference>
<evidence type="ECO:0000313" key="2">
    <source>
        <dbReference type="EMBL" id="SKB77748.1"/>
    </source>
</evidence>
<feature type="signal peptide" evidence="1">
    <location>
        <begin position="1"/>
        <end position="19"/>
    </location>
</feature>
<dbReference type="AlphaFoldDB" id="A0A1T5E191"/>
<dbReference type="EMBL" id="FUYL01000011">
    <property type="protein sequence ID" value="SKB77748.1"/>
    <property type="molecule type" value="Genomic_DNA"/>
</dbReference>
<dbReference type="Proteomes" id="UP000190339">
    <property type="component" value="Unassembled WGS sequence"/>
</dbReference>
<dbReference type="OrthoDB" id="1118734at2"/>
<keyword evidence="3" id="KW-1185">Reference proteome</keyword>
<protein>
    <recommendedName>
        <fullName evidence="4">DUF2490 domain-containing protein</fullName>
    </recommendedName>
</protein>
<evidence type="ECO:0000256" key="1">
    <source>
        <dbReference type="SAM" id="SignalP"/>
    </source>
</evidence>
<evidence type="ECO:0008006" key="4">
    <source>
        <dbReference type="Google" id="ProtNLM"/>
    </source>
</evidence>
<keyword evidence="1" id="KW-0732">Signal</keyword>
<feature type="chain" id="PRO_5012482198" description="DUF2490 domain-containing protein" evidence="1">
    <location>
        <begin position="20"/>
        <end position="242"/>
    </location>
</feature>
<dbReference type="STRING" id="561365.SAMN05660866_03223"/>
<accession>A0A1T5E191</accession>
<organism evidence="2 3">
    <name type="scientific">Maribacter arcticus</name>
    <dbReference type="NCBI Taxonomy" id="561365"/>
    <lineage>
        <taxon>Bacteria</taxon>
        <taxon>Pseudomonadati</taxon>
        <taxon>Bacteroidota</taxon>
        <taxon>Flavobacteriia</taxon>
        <taxon>Flavobacteriales</taxon>
        <taxon>Flavobacteriaceae</taxon>
        <taxon>Maribacter</taxon>
    </lineage>
</organism>
<proteinExistence type="predicted"/>
<dbReference type="Pfam" id="PF10677">
    <property type="entry name" value="DUF2490"/>
    <property type="match status" value="1"/>
</dbReference>